<evidence type="ECO:0000313" key="5">
    <source>
        <dbReference type="EMBL" id="KIQ35907.1"/>
    </source>
</evidence>
<keyword evidence="2" id="KW-0472">Membrane</keyword>
<dbReference type="EMBL" id="JXQQ01000008">
    <property type="protein sequence ID" value="KIQ35907.1"/>
    <property type="molecule type" value="Genomic_DNA"/>
</dbReference>
<feature type="domain" description="NAD-dependent epimerase/dehydratase" evidence="3">
    <location>
        <begin position="191"/>
        <end position="406"/>
    </location>
</feature>
<evidence type="ECO:0000313" key="6">
    <source>
        <dbReference type="Proteomes" id="UP000032067"/>
    </source>
</evidence>
<gene>
    <name evidence="5" type="ORF">RT97_03850</name>
</gene>
<dbReference type="Proteomes" id="UP000032067">
    <property type="component" value="Unassembled WGS sequence"/>
</dbReference>
<comment type="similarity">
    <text evidence="1">Belongs to the NAD(P)-dependent epimerase/dehydratase family. SDR39U1 subfamily.</text>
</comment>
<feature type="transmembrane region" description="Helical" evidence="2">
    <location>
        <begin position="71"/>
        <end position="90"/>
    </location>
</feature>
<evidence type="ECO:0000256" key="2">
    <source>
        <dbReference type="SAM" id="Phobius"/>
    </source>
</evidence>
<protein>
    <submittedName>
        <fullName evidence="5">Sugar nucleotide epimerase YfcH family protein</fullName>
    </submittedName>
</protein>
<sequence>MIDTHLLALQLMAAQGLMGAFDTLYHHEGTEALAQRNTARRELAIHAVRSSIYCAMFIGLSSWAWHGAWAWVLLAVFGVEIVLTLWDFVVEDGSRLLPPTERVTHTVLAINAGAFIALLAMNAVDWAAQPTALVWQPQGWLGAFLALCGAGVGISGLRDGLAARALFRRTAQEEARAAEAPVHFGTRPQRVLVTGGTGFIGQTLVRHLLADGHAVTVWTRDARSAAWNFGGAVRCVQRLDQIPETDPCDVVVNLAGARILGQRWSERRQRQLLQSREGLTRTLVEWIATRPRKPWLLLSGSAIGYYGVQPQGDATELAEDAPPQDIFMSTLCQRWEQAAQAATAHGVHVACMRFGFVLGHQGSLPQLLLPVALGMGGRLGSGRQWLSWVHVHDVIRAMAHVWSAAEHARTDRPATAQAFNFTAPGALSQEEFTRVAASVMHRPFWMPTPAAPVKLLLGEQADLLLEGQRVVPAQLLQTGFRFAFPDARSALTDLCRPR</sequence>
<dbReference type="OrthoDB" id="9801773at2"/>
<proteinExistence type="inferred from homology"/>
<dbReference type="PANTHER" id="PTHR11092">
    <property type="entry name" value="SUGAR NUCLEOTIDE EPIMERASE RELATED"/>
    <property type="match status" value="1"/>
</dbReference>
<feature type="transmembrane region" description="Helical" evidence="2">
    <location>
        <begin position="102"/>
        <end position="120"/>
    </location>
</feature>
<evidence type="ECO:0000259" key="4">
    <source>
        <dbReference type="Pfam" id="PF08338"/>
    </source>
</evidence>
<dbReference type="InterPro" id="IPR010099">
    <property type="entry name" value="SDR39U1"/>
</dbReference>
<accession>A0A0D0LCK3</accession>
<dbReference type="PANTHER" id="PTHR11092:SF0">
    <property type="entry name" value="EPIMERASE FAMILY PROTEIN SDR39U1"/>
    <property type="match status" value="1"/>
</dbReference>
<comment type="caution">
    <text evidence="5">The sequence shown here is derived from an EMBL/GenBank/DDBJ whole genome shotgun (WGS) entry which is preliminary data.</text>
</comment>
<keyword evidence="2" id="KW-1133">Transmembrane helix</keyword>
<feature type="domain" description="DUF1731" evidence="4">
    <location>
        <begin position="448"/>
        <end position="494"/>
    </location>
</feature>
<feature type="transmembrane region" description="Helical" evidence="2">
    <location>
        <begin position="140"/>
        <end position="161"/>
    </location>
</feature>
<dbReference type="InterPro" id="IPR036291">
    <property type="entry name" value="NAD(P)-bd_dom_sf"/>
</dbReference>
<dbReference type="Pfam" id="PF01370">
    <property type="entry name" value="Epimerase"/>
    <property type="match status" value="1"/>
</dbReference>
<evidence type="ECO:0000259" key="3">
    <source>
        <dbReference type="Pfam" id="PF01370"/>
    </source>
</evidence>
<dbReference type="InterPro" id="IPR001509">
    <property type="entry name" value="Epimerase_deHydtase"/>
</dbReference>
<dbReference type="AlphaFoldDB" id="A0A0D0LCK3"/>
<organism evidence="5 6">
    <name type="scientific">Variovorax paradoxus</name>
    <dbReference type="NCBI Taxonomy" id="34073"/>
    <lineage>
        <taxon>Bacteria</taxon>
        <taxon>Pseudomonadati</taxon>
        <taxon>Pseudomonadota</taxon>
        <taxon>Betaproteobacteria</taxon>
        <taxon>Burkholderiales</taxon>
        <taxon>Comamonadaceae</taxon>
        <taxon>Variovorax</taxon>
    </lineage>
</organism>
<dbReference type="InterPro" id="IPR013549">
    <property type="entry name" value="DUF1731"/>
</dbReference>
<keyword evidence="2" id="KW-0812">Transmembrane</keyword>
<dbReference type="RefSeq" id="WP_042577461.1">
    <property type="nucleotide sequence ID" value="NZ_JXQQ01000008.1"/>
</dbReference>
<evidence type="ECO:0000256" key="1">
    <source>
        <dbReference type="ARBA" id="ARBA00009353"/>
    </source>
</evidence>
<dbReference type="Pfam" id="PF08338">
    <property type="entry name" value="DUF1731"/>
    <property type="match status" value="1"/>
</dbReference>
<feature type="transmembrane region" description="Helical" evidence="2">
    <location>
        <begin position="46"/>
        <end position="65"/>
    </location>
</feature>
<dbReference type="SUPFAM" id="SSF51735">
    <property type="entry name" value="NAD(P)-binding Rossmann-fold domains"/>
    <property type="match status" value="1"/>
</dbReference>
<dbReference type="NCBIfam" id="TIGR01777">
    <property type="entry name" value="yfcH"/>
    <property type="match status" value="1"/>
</dbReference>
<name>A0A0D0LCK3_VARPD</name>
<dbReference type="Gene3D" id="3.40.50.720">
    <property type="entry name" value="NAD(P)-binding Rossmann-like Domain"/>
    <property type="match status" value="1"/>
</dbReference>
<reference evidence="5 6" key="1">
    <citation type="submission" date="2014-12" db="EMBL/GenBank/DDBJ databases">
        <title>16Stimator: statistical estimation of ribosomal gene copy numbers from draft genome assemblies.</title>
        <authorList>
            <person name="Perisin M.A."/>
            <person name="Vetter M."/>
            <person name="Gilbert J.A."/>
            <person name="Bergelson J."/>
        </authorList>
    </citation>
    <scope>NUCLEOTIDE SEQUENCE [LARGE SCALE GENOMIC DNA]</scope>
    <source>
        <strain evidence="5 6">MEDvA23</strain>
    </source>
</reference>